<accession>A0A0F8YXD5</accession>
<protein>
    <submittedName>
        <fullName evidence="1">Uncharacterized protein</fullName>
    </submittedName>
</protein>
<comment type="caution">
    <text evidence="1">The sequence shown here is derived from an EMBL/GenBank/DDBJ whole genome shotgun (WGS) entry which is preliminary data.</text>
</comment>
<feature type="non-terminal residue" evidence="1">
    <location>
        <position position="68"/>
    </location>
</feature>
<name>A0A0F8YXD5_9ZZZZ</name>
<dbReference type="AlphaFoldDB" id="A0A0F8YXD5"/>
<dbReference type="PROSITE" id="PS51257">
    <property type="entry name" value="PROKAR_LIPOPROTEIN"/>
    <property type="match status" value="1"/>
</dbReference>
<gene>
    <name evidence="1" type="ORF">LCGC14_3102520</name>
</gene>
<dbReference type="EMBL" id="LAZR01066901">
    <property type="protein sequence ID" value="KKK52671.1"/>
    <property type="molecule type" value="Genomic_DNA"/>
</dbReference>
<sequence>MRNLAWKPIYLVLALLLAACAGTFGNVPTPETPRERLAALEISYQEVNLSIQDLVTAGTLHGEAASRV</sequence>
<organism evidence="1">
    <name type="scientific">marine sediment metagenome</name>
    <dbReference type="NCBI Taxonomy" id="412755"/>
    <lineage>
        <taxon>unclassified sequences</taxon>
        <taxon>metagenomes</taxon>
        <taxon>ecological metagenomes</taxon>
    </lineage>
</organism>
<proteinExistence type="predicted"/>
<reference evidence="1" key="1">
    <citation type="journal article" date="2015" name="Nature">
        <title>Complex archaea that bridge the gap between prokaryotes and eukaryotes.</title>
        <authorList>
            <person name="Spang A."/>
            <person name="Saw J.H."/>
            <person name="Jorgensen S.L."/>
            <person name="Zaremba-Niedzwiedzka K."/>
            <person name="Martijn J."/>
            <person name="Lind A.E."/>
            <person name="van Eijk R."/>
            <person name="Schleper C."/>
            <person name="Guy L."/>
            <person name="Ettema T.J."/>
        </authorList>
    </citation>
    <scope>NUCLEOTIDE SEQUENCE</scope>
</reference>
<evidence type="ECO:0000313" key="1">
    <source>
        <dbReference type="EMBL" id="KKK52671.1"/>
    </source>
</evidence>